<dbReference type="Proteomes" id="UP000052052">
    <property type="component" value="Unassembled WGS sequence"/>
</dbReference>
<feature type="transmembrane region" description="Helical" evidence="1">
    <location>
        <begin position="78"/>
        <end position="97"/>
    </location>
</feature>
<evidence type="ECO:0000313" key="3">
    <source>
        <dbReference type="Proteomes" id="UP000052052"/>
    </source>
</evidence>
<dbReference type="STRING" id="344882.ABB29_09510"/>
<keyword evidence="3" id="KW-1185">Reference proteome</keyword>
<feature type="transmembrane region" description="Helical" evidence="1">
    <location>
        <begin position="12"/>
        <end position="35"/>
    </location>
</feature>
<comment type="caution">
    <text evidence="2">The sequence shown here is derived from an EMBL/GenBank/DDBJ whole genome shotgun (WGS) entry which is preliminary data.</text>
</comment>
<keyword evidence="1" id="KW-0472">Membrane</keyword>
<protein>
    <submittedName>
        <fullName evidence="2">Uncharacterized protein</fullName>
    </submittedName>
</protein>
<reference evidence="2 3" key="1">
    <citation type="submission" date="2015-05" db="EMBL/GenBank/DDBJ databases">
        <title>Genome sequencing and analysis of members of genus Stenotrophomonas.</title>
        <authorList>
            <person name="Patil P.P."/>
            <person name="Midha S."/>
            <person name="Patil P.B."/>
        </authorList>
    </citation>
    <scope>NUCLEOTIDE SEQUENCE [LARGE SCALE GENOMIC DNA]</scope>
    <source>
        <strain evidence="2 3">DSM 21858</strain>
    </source>
</reference>
<organism evidence="2 3">
    <name type="scientific">Pseudoxanthomonas dokdonensis</name>
    <dbReference type="NCBI Taxonomy" id="344882"/>
    <lineage>
        <taxon>Bacteria</taxon>
        <taxon>Pseudomonadati</taxon>
        <taxon>Pseudomonadota</taxon>
        <taxon>Gammaproteobacteria</taxon>
        <taxon>Lysobacterales</taxon>
        <taxon>Lysobacteraceae</taxon>
        <taxon>Pseudoxanthomonas</taxon>
    </lineage>
</organism>
<evidence type="ECO:0000256" key="1">
    <source>
        <dbReference type="SAM" id="Phobius"/>
    </source>
</evidence>
<accession>A0A0R0CIC9</accession>
<evidence type="ECO:0000313" key="2">
    <source>
        <dbReference type="EMBL" id="KRG69333.1"/>
    </source>
</evidence>
<sequence length="102" mass="11623">MNSLANRIKGKSFLWPCLLFGIVSVFFISFAPAMYDVTWAIVGFLLFAPLFILQTGSGVALDNWWVARIDRKTQPYSYWFRVVFWGLGTAGFAYRIFVPVAV</sequence>
<dbReference type="RefSeq" id="WP_057658480.1">
    <property type="nucleotide sequence ID" value="NZ_LDJL01000010.1"/>
</dbReference>
<name>A0A0R0CIC9_9GAMM</name>
<proteinExistence type="predicted"/>
<dbReference type="EMBL" id="LDJL01000010">
    <property type="protein sequence ID" value="KRG69333.1"/>
    <property type="molecule type" value="Genomic_DNA"/>
</dbReference>
<keyword evidence="1" id="KW-1133">Transmembrane helix</keyword>
<keyword evidence="1" id="KW-0812">Transmembrane</keyword>
<dbReference type="PATRIC" id="fig|344882.3.peg.270"/>
<gene>
    <name evidence="2" type="ORF">ABB29_09510</name>
</gene>
<feature type="transmembrane region" description="Helical" evidence="1">
    <location>
        <begin position="41"/>
        <end position="66"/>
    </location>
</feature>
<dbReference type="AlphaFoldDB" id="A0A0R0CIC9"/>